<evidence type="ECO:0000256" key="4">
    <source>
        <dbReference type="ARBA" id="ARBA00023125"/>
    </source>
</evidence>
<dbReference type="EMBL" id="LMYN01000122">
    <property type="protein sequence ID" value="KRZ99757.1"/>
    <property type="molecule type" value="Genomic_DNA"/>
</dbReference>
<dbReference type="SUPFAM" id="SSF47781">
    <property type="entry name" value="RuvA domain 2-like"/>
    <property type="match status" value="1"/>
</dbReference>
<dbReference type="GO" id="GO:0006302">
    <property type="term" value="P:double-strand break repair"/>
    <property type="evidence" value="ECO:0007669"/>
    <property type="project" value="UniProtKB-ARBA"/>
</dbReference>
<dbReference type="InterPro" id="IPR004579">
    <property type="entry name" value="ERCC1/RAD10/SWI10"/>
</dbReference>
<gene>
    <name evidence="9" type="ORF">AC631_04487</name>
</gene>
<dbReference type="PANTHER" id="PTHR12749">
    <property type="entry name" value="EXCISION REPAIR CROSS-COMPLEMENTING 1 ERCC1"/>
    <property type="match status" value="1"/>
</dbReference>
<keyword evidence="5" id="KW-0234">DNA repair</keyword>
<name>A0A0V1PU18_9ASCO</name>
<keyword evidence="10" id="KW-1185">Reference proteome</keyword>
<dbReference type="InterPro" id="IPR010994">
    <property type="entry name" value="RuvA_2-like"/>
</dbReference>
<keyword evidence="4" id="KW-0238">DNA-binding</keyword>
<dbReference type="InterPro" id="IPR011335">
    <property type="entry name" value="Restrct_endonuc-II-like"/>
</dbReference>
<dbReference type="Pfam" id="PF03834">
    <property type="entry name" value="Rad10"/>
    <property type="match status" value="1"/>
</dbReference>
<comment type="similarity">
    <text evidence="2">Belongs to the ERCC1/RAD10/SWI10 family.</text>
</comment>
<dbReference type="SUPFAM" id="SSF52980">
    <property type="entry name" value="Restriction endonuclease-like"/>
    <property type="match status" value="1"/>
</dbReference>
<dbReference type="InterPro" id="IPR047260">
    <property type="entry name" value="ERCC1-like_central_dom"/>
</dbReference>
<protein>
    <recommendedName>
        <fullName evidence="8">ERCC1-like central domain-containing protein</fullName>
    </recommendedName>
</protein>
<accession>A0A0V1PU18</accession>
<dbReference type="PANTHER" id="PTHR12749:SF0">
    <property type="entry name" value="DNA EXCISION REPAIR PROTEIN ERCC-1"/>
    <property type="match status" value="1"/>
</dbReference>
<evidence type="ECO:0000256" key="5">
    <source>
        <dbReference type="ARBA" id="ARBA00023204"/>
    </source>
</evidence>
<dbReference type="GO" id="GO:0006312">
    <property type="term" value="P:mitotic recombination"/>
    <property type="evidence" value="ECO:0007669"/>
    <property type="project" value="TreeGrafter"/>
</dbReference>
<proteinExistence type="inferred from homology"/>
<comment type="caution">
    <text evidence="9">The sequence shown here is derived from an EMBL/GenBank/DDBJ whole genome shotgun (WGS) entry which is preliminary data.</text>
</comment>
<evidence type="ECO:0000256" key="3">
    <source>
        <dbReference type="ARBA" id="ARBA00022763"/>
    </source>
</evidence>
<dbReference type="GO" id="GO:0003684">
    <property type="term" value="F:damaged DNA binding"/>
    <property type="evidence" value="ECO:0007669"/>
    <property type="project" value="InterPro"/>
</dbReference>
<dbReference type="Gene3D" id="3.40.50.10130">
    <property type="match status" value="1"/>
</dbReference>
<dbReference type="RefSeq" id="XP_015465860.1">
    <property type="nucleotide sequence ID" value="XM_015613316.1"/>
</dbReference>
<comment type="subcellular location">
    <subcellularLocation>
        <location evidence="1">Nucleus</location>
    </subcellularLocation>
</comment>
<keyword evidence="3" id="KW-0227">DNA damage</keyword>
<dbReference type="FunFam" id="3.40.50.10130:FF:000001">
    <property type="entry name" value="DNA excision repair protein ERCC-1"/>
    <property type="match status" value="1"/>
</dbReference>
<feature type="compositionally biased region" description="Polar residues" evidence="7">
    <location>
        <begin position="44"/>
        <end position="58"/>
    </location>
</feature>
<feature type="region of interest" description="Disordered" evidence="7">
    <location>
        <begin position="26"/>
        <end position="113"/>
    </location>
</feature>
<evidence type="ECO:0000256" key="7">
    <source>
        <dbReference type="SAM" id="MobiDB-lite"/>
    </source>
</evidence>
<dbReference type="GO" id="GO:0070522">
    <property type="term" value="C:ERCC4-ERCC1 complex"/>
    <property type="evidence" value="ECO:0007669"/>
    <property type="project" value="TreeGrafter"/>
</dbReference>
<dbReference type="GO" id="GO:0070914">
    <property type="term" value="P:UV-damage excision repair"/>
    <property type="evidence" value="ECO:0007669"/>
    <property type="project" value="TreeGrafter"/>
</dbReference>
<dbReference type="GeneID" id="26841496"/>
<evidence type="ECO:0000256" key="1">
    <source>
        <dbReference type="ARBA" id="ARBA00004123"/>
    </source>
</evidence>
<feature type="domain" description="ERCC1-like central" evidence="8">
    <location>
        <begin position="123"/>
        <end position="247"/>
    </location>
</feature>
<evidence type="ECO:0000313" key="9">
    <source>
        <dbReference type="EMBL" id="KRZ99757.1"/>
    </source>
</evidence>
<feature type="compositionally biased region" description="Basic and acidic residues" evidence="7">
    <location>
        <begin position="83"/>
        <end position="92"/>
    </location>
</feature>
<dbReference type="Proteomes" id="UP000054251">
    <property type="component" value="Unassembled WGS sequence"/>
</dbReference>
<evidence type="ECO:0000313" key="10">
    <source>
        <dbReference type="Proteomes" id="UP000054251"/>
    </source>
</evidence>
<feature type="compositionally biased region" description="Polar residues" evidence="7">
    <location>
        <begin position="93"/>
        <end position="113"/>
    </location>
</feature>
<dbReference type="AlphaFoldDB" id="A0A0V1PU18"/>
<keyword evidence="6" id="KW-0539">Nucleus</keyword>
<reference evidence="9 10" key="1">
    <citation type="submission" date="2015-11" db="EMBL/GenBank/DDBJ databases">
        <title>The genome of Debaryomyces fabryi.</title>
        <authorList>
            <person name="Tafer H."/>
            <person name="Lopandic K."/>
        </authorList>
    </citation>
    <scope>NUCLEOTIDE SEQUENCE [LARGE SCALE GENOMIC DNA]</scope>
    <source>
        <strain evidence="9 10">CBS 789</strain>
    </source>
</reference>
<dbReference type="Gene3D" id="1.10.150.20">
    <property type="entry name" value="5' to 3' exonuclease, C-terminal subdomain"/>
    <property type="match status" value="1"/>
</dbReference>
<feature type="compositionally biased region" description="Basic and acidic residues" evidence="7">
    <location>
        <begin position="26"/>
        <end position="42"/>
    </location>
</feature>
<evidence type="ECO:0000256" key="2">
    <source>
        <dbReference type="ARBA" id="ARBA00008283"/>
    </source>
</evidence>
<evidence type="ECO:0000256" key="6">
    <source>
        <dbReference type="ARBA" id="ARBA00023242"/>
    </source>
</evidence>
<sequence>MPNSNGNDSVDSTSFRSILNGVKRMREQYNVDDHEDVSEIRTELQPQRETQPANTINDVTDKTNKVPSADEPVKANVQSSNHEAQRNNERLDSSTSINNPSNTARSNNRINTRGSNVQTYSSVQVSQSQKGNPLLTNSLMKSIPWSYNGSILSDYYINPTLQILFLSLKYHKLHPEYIWQRLKKLNKGSTIVETSNDRVLRLLLVVVDIDAHQEILRKLLNLCIKQDLSLVLAWSFEEAGNYIAFCKQYEMSSSKVKSAIKGTKSLEYQACVVDTLTGIRSVNKTDSVKLLANCGSVKNIVLQSCKSNEDGGLNNIQGLGARKLLNMRSVFLEPFIYNKEYD</sequence>
<dbReference type="GO" id="GO:0003697">
    <property type="term" value="F:single-stranded DNA binding"/>
    <property type="evidence" value="ECO:0007669"/>
    <property type="project" value="TreeGrafter"/>
</dbReference>
<dbReference type="GO" id="GO:0000110">
    <property type="term" value="C:nucleotide-excision repair factor 1 complex"/>
    <property type="evidence" value="ECO:0007669"/>
    <property type="project" value="TreeGrafter"/>
</dbReference>
<evidence type="ECO:0000259" key="8">
    <source>
        <dbReference type="Pfam" id="PF03834"/>
    </source>
</evidence>
<dbReference type="OrthoDB" id="10262814at2759"/>
<dbReference type="NCBIfam" id="TIGR00597">
    <property type="entry name" value="rad10"/>
    <property type="match status" value="1"/>
</dbReference>
<organism evidence="9 10">
    <name type="scientific">Debaryomyces fabryi</name>
    <dbReference type="NCBI Taxonomy" id="58627"/>
    <lineage>
        <taxon>Eukaryota</taxon>
        <taxon>Fungi</taxon>
        <taxon>Dikarya</taxon>
        <taxon>Ascomycota</taxon>
        <taxon>Saccharomycotina</taxon>
        <taxon>Pichiomycetes</taxon>
        <taxon>Debaryomycetaceae</taxon>
        <taxon>Debaryomyces</taxon>
    </lineage>
</organism>
<dbReference type="CDD" id="cd22325">
    <property type="entry name" value="ERCC1_C-like"/>
    <property type="match status" value="1"/>
</dbReference>